<evidence type="ECO:0000313" key="5">
    <source>
        <dbReference type="Proteomes" id="UP000295258"/>
    </source>
</evidence>
<dbReference type="PANTHER" id="PTHR43333:SF1">
    <property type="entry name" value="D-ISOMER SPECIFIC 2-HYDROXYACID DEHYDROGENASE NAD-BINDING DOMAIN-CONTAINING PROTEIN"/>
    <property type="match status" value="1"/>
</dbReference>
<protein>
    <submittedName>
        <fullName evidence="4">D-2-hydroxyacid dehydrogenase</fullName>
    </submittedName>
</protein>
<dbReference type="Pfam" id="PF02826">
    <property type="entry name" value="2-Hacid_dh_C"/>
    <property type="match status" value="1"/>
</dbReference>
<comment type="caution">
    <text evidence="4">The sequence shown here is derived from an EMBL/GenBank/DDBJ whole genome shotgun (WGS) entry which is preliminary data.</text>
</comment>
<evidence type="ECO:0000313" key="4">
    <source>
        <dbReference type="EMBL" id="TDC97775.1"/>
    </source>
</evidence>
<evidence type="ECO:0000256" key="1">
    <source>
        <dbReference type="ARBA" id="ARBA00023002"/>
    </source>
</evidence>
<dbReference type="InterPro" id="IPR036291">
    <property type="entry name" value="NAD(P)-bd_dom_sf"/>
</dbReference>
<keyword evidence="2" id="KW-0520">NAD</keyword>
<gene>
    <name evidence="4" type="ORF">E1292_36380</name>
</gene>
<evidence type="ECO:0000259" key="3">
    <source>
        <dbReference type="Pfam" id="PF02826"/>
    </source>
</evidence>
<dbReference type="Proteomes" id="UP000295258">
    <property type="component" value="Unassembled WGS sequence"/>
</dbReference>
<evidence type="ECO:0000256" key="2">
    <source>
        <dbReference type="ARBA" id="ARBA00023027"/>
    </source>
</evidence>
<feature type="domain" description="D-isomer specific 2-hydroxyacid dehydrogenase NAD-binding" evidence="3">
    <location>
        <begin position="110"/>
        <end position="299"/>
    </location>
</feature>
<dbReference type="GO" id="GO:0016616">
    <property type="term" value="F:oxidoreductase activity, acting on the CH-OH group of donors, NAD or NADP as acceptor"/>
    <property type="evidence" value="ECO:0007669"/>
    <property type="project" value="UniProtKB-ARBA"/>
</dbReference>
<dbReference type="SUPFAM" id="SSF51735">
    <property type="entry name" value="NAD(P)-binding Rossmann-fold domains"/>
    <property type="match status" value="1"/>
</dbReference>
<keyword evidence="1" id="KW-0560">Oxidoreductase</keyword>
<reference evidence="4 5" key="1">
    <citation type="submission" date="2019-03" db="EMBL/GenBank/DDBJ databases">
        <title>Draft genome sequences of novel Actinobacteria.</title>
        <authorList>
            <person name="Sahin N."/>
            <person name="Ay H."/>
            <person name="Saygin H."/>
        </authorList>
    </citation>
    <scope>NUCLEOTIDE SEQUENCE [LARGE SCALE GENOMIC DNA]</scope>
    <source>
        <strain evidence="4 5">KC310</strain>
    </source>
</reference>
<sequence length="336" mass="36475">MTGQEMINVCVTLDFDEEWLADVAAVSPEVRVRKHLAASAADLPAGVLAEADVLYTNTAFPTREQAPRLRWVQLDTSGCDHVVGTALWDSPAAITTIGGVSPKPLAEYVLMMILAHAHHLPEMVDLQRRSYWPDLDHRWNRLMPRMLPGATVGIVGYGRIGREIGRLAHAFGMNVIGMRRGGAREGELFGEAPDAAPAEVVDAGGLYGLLERSDYVVLTVPYTAETHHLLDAAAFARMKEGAVLVNAARGGVVDEEALLAALRSGQVGFAGLDVFAEEPLPAASPFWREEHVLITPHVAGFAPGYRDQIRALFTENLRRFAAGLPLLNLVDRKAGY</sequence>
<dbReference type="GO" id="GO:0051287">
    <property type="term" value="F:NAD binding"/>
    <property type="evidence" value="ECO:0007669"/>
    <property type="project" value="InterPro"/>
</dbReference>
<keyword evidence="5" id="KW-1185">Reference proteome</keyword>
<dbReference type="PROSITE" id="PS00671">
    <property type="entry name" value="D_2_HYDROXYACID_DH_3"/>
    <property type="match status" value="1"/>
</dbReference>
<dbReference type="EMBL" id="SMKO01000147">
    <property type="protein sequence ID" value="TDC97775.1"/>
    <property type="molecule type" value="Genomic_DNA"/>
</dbReference>
<dbReference type="PANTHER" id="PTHR43333">
    <property type="entry name" value="2-HACID_DH_C DOMAIN-CONTAINING PROTEIN"/>
    <property type="match status" value="1"/>
</dbReference>
<dbReference type="AlphaFoldDB" id="A0A4V2Y8Y7"/>
<dbReference type="InterPro" id="IPR006140">
    <property type="entry name" value="D-isomer_DH_NAD-bd"/>
</dbReference>
<organism evidence="4 5">
    <name type="scientific">Nonomuraea deserti</name>
    <dbReference type="NCBI Taxonomy" id="1848322"/>
    <lineage>
        <taxon>Bacteria</taxon>
        <taxon>Bacillati</taxon>
        <taxon>Actinomycetota</taxon>
        <taxon>Actinomycetes</taxon>
        <taxon>Streptosporangiales</taxon>
        <taxon>Streptosporangiaceae</taxon>
        <taxon>Nonomuraea</taxon>
    </lineage>
</organism>
<dbReference type="Gene3D" id="3.40.50.720">
    <property type="entry name" value="NAD(P)-binding Rossmann-like Domain"/>
    <property type="match status" value="2"/>
</dbReference>
<dbReference type="SUPFAM" id="SSF52283">
    <property type="entry name" value="Formate/glycerate dehydrogenase catalytic domain-like"/>
    <property type="match status" value="1"/>
</dbReference>
<accession>A0A4V2Y8Y7</accession>
<dbReference type="InterPro" id="IPR029753">
    <property type="entry name" value="D-isomer_DH_CS"/>
</dbReference>
<name>A0A4V2Y8Y7_9ACTN</name>
<proteinExistence type="predicted"/>
<dbReference type="CDD" id="cd05300">
    <property type="entry name" value="2-Hacid_dh_1"/>
    <property type="match status" value="1"/>
</dbReference>